<dbReference type="Proteomes" id="UP001049176">
    <property type="component" value="Chromosome 9"/>
</dbReference>
<name>A0A9P7UMG2_9AGAR</name>
<dbReference type="EMBL" id="CM032189">
    <property type="protein sequence ID" value="KAG7087258.1"/>
    <property type="molecule type" value="Genomic_DNA"/>
</dbReference>
<dbReference type="InterPro" id="IPR045079">
    <property type="entry name" value="Oxoprolinase-like"/>
</dbReference>
<evidence type="ECO:0000313" key="7">
    <source>
        <dbReference type="Proteomes" id="UP001049176"/>
    </source>
</evidence>
<dbReference type="Pfam" id="PF20906">
    <property type="entry name" value="S-Me-THD_C"/>
    <property type="match status" value="1"/>
</dbReference>
<dbReference type="Pfam" id="PF06032">
    <property type="entry name" value="S-Me-THD_N"/>
    <property type="match status" value="1"/>
</dbReference>
<evidence type="ECO:0008006" key="8">
    <source>
        <dbReference type="Google" id="ProtNLM"/>
    </source>
</evidence>
<keyword evidence="7" id="KW-1185">Reference proteome</keyword>
<feature type="domain" description="S-Me-THD-like C-terminal" evidence="5">
    <location>
        <begin position="771"/>
        <end position="979"/>
    </location>
</feature>
<dbReference type="InterPro" id="IPR048350">
    <property type="entry name" value="S-Me-THD-like_C"/>
</dbReference>
<dbReference type="PANTHER" id="PTHR11365">
    <property type="entry name" value="5-OXOPROLINASE RELATED"/>
    <property type="match status" value="1"/>
</dbReference>
<dbReference type="Pfam" id="PF05378">
    <property type="entry name" value="Hydant_A_N"/>
    <property type="match status" value="1"/>
</dbReference>
<dbReference type="GeneID" id="66082314"/>
<dbReference type="SUPFAM" id="SSF53067">
    <property type="entry name" value="Actin-like ATPase domain"/>
    <property type="match status" value="2"/>
</dbReference>
<dbReference type="Gene3D" id="2.40.390.10">
    <property type="entry name" value="CV3147-like"/>
    <property type="match status" value="1"/>
</dbReference>
<accession>A0A9P7UMG2</accession>
<organism evidence="6 7">
    <name type="scientific">Marasmius oreades</name>
    <name type="common">fairy-ring Marasmius</name>
    <dbReference type="NCBI Taxonomy" id="181124"/>
    <lineage>
        <taxon>Eukaryota</taxon>
        <taxon>Fungi</taxon>
        <taxon>Dikarya</taxon>
        <taxon>Basidiomycota</taxon>
        <taxon>Agaricomycotina</taxon>
        <taxon>Agaricomycetes</taxon>
        <taxon>Agaricomycetidae</taxon>
        <taxon>Agaricales</taxon>
        <taxon>Marasmiineae</taxon>
        <taxon>Marasmiaceae</taxon>
        <taxon>Marasmius</taxon>
    </lineage>
</organism>
<dbReference type="InterPro" id="IPR002821">
    <property type="entry name" value="Hydantoinase_A"/>
</dbReference>
<dbReference type="InterPro" id="IPR027479">
    <property type="entry name" value="S-Me-THD_N_sf"/>
</dbReference>
<protein>
    <recommendedName>
        <fullName evidence="8">Hydantoinase</fullName>
    </recommendedName>
</protein>
<dbReference type="PANTHER" id="PTHR11365:SF10">
    <property type="entry name" value="HYDANTOINASE_OXOPROLINASE"/>
    <property type="match status" value="1"/>
</dbReference>
<dbReference type="Gene3D" id="3.40.1610.10">
    <property type="entry name" value="CV3147-like domain"/>
    <property type="match status" value="1"/>
</dbReference>
<evidence type="ECO:0000259" key="4">
    <source>
        <dbReference type="Pfam" id="PF06032"/>
    </source>
</evidence>
<dbReference type="InterPro" id="IPR043129">
    <property type="entry name" value="ATPase_NBD"/>
</dbReference>
<dbReference type="RefSeq" id="XP_043003729.1">
    <property type="nucleotide sequence ID" value="XM_043158384.1"/>
</dbReference>
<dbReference type="InterPro" id="IPR008040">
    <property type="entry name" value="Hydant_A_N"/>
</dbReference>
<dbReference type="InterPro" id="IPR024071">
    <property type="entry name" value="S-Me-THD_C_sf"/>
</dbReference>
<dbReference type="Pfam" id="PF01968">
    <property type="entry name" value="Hydantoinase_A"/>
    <property type="match status" value="1"/>
</dbReference>
<evidence type="ECO:0000259" key="5">
    <source>
        <dbReference type="Pfam" id="PF20906"/>
    </source>
</evidence>
<dbReference type="OrthoDB" id="5404895at2759"/>
<evidence type="ECO:0000313" key="6">
    <source>
        <dbReference type="EMBL" id="KAG7087258.1"/>
    </source>
</evidence>
<dbReference type="InterPro" id="IPR010318">
    <property type="entry name" value="S-Me-THD_N"/>
</dbReference>
<evidence type="ECO:0000259" key="2">
    <source>
        <dbReference type="Pfam" id="PF01968"/>
    </source>
</evidence>
<feature type="domain" description="S-Me-THD N-terminal" evidence="4">
    <location>
        <begin position="608"/>
        <end position="767"/>
    </location>
</feature>
<feature type="region of interest" description="Disordered" evidence="1">
    <location>
        <begin position="554"/>
        <end position="587"/>
    </location>
</feature>
<dbReference type="FunFam" id="3.40.1610.10:FF:000001">
    <property type="entry name" value="Hydantoinase, putative"/>
    <property type="match status" value="1"/>
</dbReference>
<reference evidence="6" key="1">
    <citation type="journal article" date="2021" name="Genome Biol. Evol.">
        <title>The assembled and annotated genome of the fairy-ring fungus Marasmius oreades.</title>
        <authorList>
            <person name="Hiltunen M."/>
            <person name="Ament-Velasquez S.L."/>
            <person name="Johannesson H."/>
        </authorList>
    </citation>
    <scope>NUCLEOTIDE SEQUENCE</scope>
    <source>
        <strain evidence="6">03SP1</strain>
    </source>
</reference>
<dbReference type="GO" id="GO:0016787">
    <property type="term" value="F:hydrolase activity"/>
    <property type="evidence" value="ECO:0007669"/>
    <property type="project" value="InterPro"/>
</dbReference>
<evidence type="ECO:0000259" key="3">
    <source>
        <dbReference type="Pfam" id="PF05378"/>
    </source>
</evidence>
<feature type="domain" description="Hydantoinase/oxoprolinase N-terminal" evidence="3">
    <location>
        <begin position="3"/>
        <end position="192"/>
    </location>
</feature>
<proteinExistence type="predicted"/>
<comment type="caution">
    <text evidence="6">The sequence shown here is derived from an EMBL/GenBank/DDBJ whole genome shotgun (WGS) entry which is preliminary data.</text>
</comment>
<dbReference type="AlphaFoldDB" id="A0A9P7UMG2"/>
<gene>
    <name evidence="6" type="ORF">E1B28_013239</name>
</gene>
<feature type="domain" description="Hydantoinase A/oxoprolinase" evidence="2">
    <location>
        <begin position="213"/>
        <end position="392"/>
    </location>
</feature>
<dbReference type="SUPFAM" id="SSF160991">
    <property type="entry name" value="CV3147-like"/>
    <property type="match status" value="1"/>
</dbReference>
<dbReference type="KEGG" id="more:E1B28_013239"/>
<sequence>MFRIGVDVGGTNTDSVLLDVRPEHISNTKTRGVIAFHKHPTTNNVTYGIELVVKKVLEEAAKIVGRETIKKGILSLTIGTTHFINAVVQSDTSRLAKVAVLRLAAPYTHECPPFIDFPPQLEKIMNGYAAIISGGLQIDGRTINPIVELELVEQAKQIKARSLKDVVVAGVFSPLDVLGSQEYAARDILKRELGEDVNIVCSRDVAQIGLLERENASILNASISTFAQHTIKGFQDAMQRLGLTCPLYITQNDGTLTTAASAARLPIRTFSSGATNSMRGASFLAGVGLGEGKGKAMLVADVGGTSTDVGVLLPSGFPRQAAAFIEVGGVRTNFAMPDVNSIGLGGGSRVRVFSDKITVGPDSVGHHLTREALTFGGSTLTATDIIVRSGTVPGFGDPEKVQDIDMDVVTKSKSAMKRMLENVVDRMKTSPDDCTLLLVGGGSILAPENIKGVGEIITPPFHSVANAVGAAIANVSGEVDTIEVLQGKSLPDVLERMKAEAKVKCVEAGAKAETVQVVEVQVLPVQYVTNQATRLIVRAVGELGVPETVHVDLNVDEKGSANEAEQQVESDTEEISGPSNTPSKEEERIDYETYKPRIESDVWHLSETDLFFIMEGCGILGTGGGGSPYPTYLMCREILRQGGSIRIVDHTSLPDDAKIARGCGMGSPSVGSERILGGRPVVEAGKELAKYLGVQEYTATICDEIGGANGMMPLITSFYYNVPVLDGDLMGRAYPLLNQVLPAVYDRPNALAPCGLCDGDGNVVLLTKAKNEFLVETLMRTITTEMGSSAALVCPPLALRDARDYGVIRTQSQAWWLGRAVAICRQKNNLKSIPDEIMKLQTGCCLFVGKIVNVSREVRAGFTFGEVTIANLKDDELEDSSNHSFVTGDVDEHLVIPFQNENLAAYLVKADGSRKMAAVVPDLIAVLDSQSGSHLGTQMYTYGLRVTVIALAGSPLWTSEKGLRTGGPSAFGLEDSYVSVGQYRTPPSVIETFKT</sequence>
<evidence type="ECO:0000256" key="1">
    <source>
        <dbReference type="SAM" id="MobiDB-lite"/>
    </source>
</evidence>